<accession>A0A6N7IY69</accession>
<reference evidence="5" key="1">
    <citation type="journal article" date="2020" name="Appl. Environ. Microbiol.">
        <title>Medium-Chain Fatty Acid Synthesis by 'Candidatus Weimeria bifida' gen. nov., sp. nov., and 'Candidatus Pseudoramibacter fermentans' sp. nov.</title>
        <authorList>
            <person name="Scarborough M.J."/>
            <person name="Myers K.S."/>
            <person name="Donohue T.J."/>
            <person name="Noguera D.R."/>
        </authorList>
    </citation>
    <scope>NUCLEOTIDE SEQUENCE</scope>
    <source>
        <strain evidence="5">LCO1.1</strain>
    </source>
</reference>
<comment type="function">
    <text evidence="4">Required for polymorphic O-glycosylation of the serine-rich repeat protein in this bacteria. A stabilizing protein that is part of the accessory SecA2/SecY2 system specifically required to export serine-rich repeat cell wall proteins usually encoded upstream in the same operon. The GtfA-GtfB complex adds GlcNAc from UDP-GlcNAc to the substrate protein, attaching the first sugar residue. Stabilizes the glycosylation activity of GtfA. Has no N-acetylglucosaminyl transferase activity on its own.</text>
</comment>
<comment type="subcellular location">
    <subcellularLocation>
        <location evidence="4">Cell membrane</location>
        <topology evidence="4">Peripheral membrane protein</topology>
    </subcellularLocation>
</comment>
<evidence type="ECO:0000313" key="6">
    <source>
        <dbReference type="Proteomes" id="UP000460257"/>
    </source>
</evidence>
<gene>
    <name evidence="4 5" type="primary">gtfB</name>
    <name evidence="5" type="ORF">FRC54_01475</name>
</gene>
<dbReference type="GO" id="GO:0031647">
    <property type="term" value="P:regulation of protein stability"/>
    <property type="evidence" value="ECO:0007669"/>
    <property type="project" value="UniProtKB-UniRule"/>
</dbReference>
<evidence type="ECO:0000313" key="5">
    <source>
        <dbReference type="EMBL" id="MQN00658.1"/>
    </source>
</evidence>
<dbReference type="InterPro" id="IPR014268">
    <property type="entry name" value="GtfB"/>
</dbReference>
<dbReference type="UniPathway" id="UPA00378"/>
<comment type="similarity">
    <text evidence="4">Belongs to the GtfB family.</text>
</comment>
<evidence type="ECO:0000256" key="2">
    <source>
        <dbReference type="ARBA" id="ARBA00022475"/>
    </source>
</evidence>
<keyword evidence="6" id="KW-1185">Reference proteome</keyword>
<evidence type="ECO:0000256" key="4">
    <source>
        <dbReference type="HAMAP-Rule" id="MF_01473"/>
    </source>
</evidence>
<comment type="subunit">
    <text evidence="4">Forms a heterotetramer with 2 subunits each of GtfA and GtfB. Part of the accessory SecA2/SecY2 protein translocation apparatus.</text>
</comment>
<dbReference type="EMBL" id="VOGC01000002">
    <property type="protein sequence ID" value="MQN00658.1"/>
    <property type="molecule type" value="Genomic_DNA"/>
</dbReference>
<dbReference type="GO" id="GO:0017122">
    <property type="term" value="C:protein N-acetylglucosaminyltransferase complex"/>
    <property type="evidence" value="ECO:0007669"/>
    <property type="project" value="UniProtKB-UniRule"/>
</dbReference>
<evidence type="ECO:0000256" key="1">
    <source>
        <dbReference type="ARBA" id="ARBA00004922"/>
    </source>
</evidence>
<protein>
    <recommendedName>
        <fullName evidence="4">UDP-N-acetylglucosamine--peptide N-acetylglucosaminyltransferase stabilizing protein GtfB</fullName>
    </recommendedName>
    <alternativeName>
        <fullName evidence="4">Glycosyltransferase stabilizing protein GtfB</fullName>
    </alternativeName>
</protein>
<dbReference type="HAMAP" id="MF_01473">
    <property type="entry name" value="GtfB"/>
    <property type="match status" value="1"/>
</dbReference>
<organism evidence="5 6">
    <name type="scientific">Candidatus Weimeria bifida</name>
    <dbReference type="NCBI Taxonomy" id="2599074"/>
    <lineage>
        <taxon>Bacteria</taxon>
        <taxon>Bacillati</taxon>
        <taxon>Bacillota</taxon>
        <taxon>Clostridia</taxon>
        <taxon>Lachnospirales</taxon>
        <taxon>Lachnospiraceae</taxon>
        <taxon>Candidatus Weimeria</taxon>
    </lineage>
</organism>
<sequence>MERRDPIKNKSDGSVDGVLLLDSFDEQAQMLAQSFQAAGFCGPVVVIHDDGFLPDEVMSVREWFSKDRENEFTFEHKEKVSEPSEKTGAYHTMSEEEYALYHQGFKPGRPRFFDQIEVPDYWEITSTLVNGEIHDLHNLRGRMYYHLSSENRFVSDVDWFGPNGNVRFTDHYDNHGRLFSRTTFNIRGERFCRTWFDEKNREKIVENLVTGDIIVTRDKKTELYRNLTDLTVQMLREIGVEGERIFYNSLSTPLFVSEKLGSNSRKNVLFWQEGPRDDIPGNMQEIFNGPTKTGSILVQNRESYSRLISLGASGKILRPFGFVYNFVRENNHTKNALIFTNSDQIESLEPLVRALPEITFNIAAVTEMSGKLMAFGHFENVRLYPTVRKNVTDELFEKCDLYFDINYGNEILASVRRAFLNNQLIMGFDKTLHRRRYLAPREIFTDVDQMIAKVKRVVSDRSAFDRGLAEQKENALAESVESLRDIFYEE</sequence>
<dbReference type="Proteomes" id="UP000460257">
    <property type="component" value="Unassembled WGS sequence"/>
</dbReference>
<dbReference type="GO" id="GO:0005886">
    <property type="term" value="C:plasma membrane"/>
    <property type="evidence" value="ECO:0007669"/>
    <property type="project" value="UniProtKB-SubCell"/>
</dbReference>
<dbReference type="NCBIfam" id="TIGR02919">
    <property type="entry name" value="accessory Sec system glycosylation chaperone GtfB"/>
    <property type="match status" value="1"/>
</dbReference>
<keyword evidence="3 4" id="KW-0472">Membrane</keyword>
<proteinExistence type="inferred from homology"/>
<comment type="caution">
    <text evidence="5">The sequence shown here is derived from an EMBL/GenBank/DDBJ whole genome shotgun (WGS) entry which is preliminary data.</text>
</comment>
<name>A0A6N7IY69_9FIRM</name>
<keyword evidence="2 4" id="KW-1003">Cell membrane</keyword>
<evidence type="ECO:0000256" key="3">
    <source>
        <dbReference type="ARBA" id="ARBA00023136"/>
    </source>
</evidence>
<dbReference type="AlphaFoldDB" id="A0A6N7IY69"/>
<comment type="pathway">
    <text evidence="1 4">Protein modification; protein glycosylation.</text>
</comment>